<gene>
    <name evidence="2" type="ORF">FRC98_09620</name>
</gene>
<dbReference type="AlphaFoldDB" id="A0A5C6X5B2"/>
<evidence type="ECO:0000256" key="1">
    <source>
        <dbReference type="SAM" id="Phobius"/>
    </source>
</evidence>
<evidence type="ECO:0000313" key="3">
    <source>
        <dbReference type="Proteomes" id="UP000321412"/>
    </source>
</evidence>
<keyword evidence="1" id="KW-0812">Transmembrane</keyword>
<feature type="transmembrane region" description="Helical" evidence="1">
    <location>
        <begin position="269"/>
        <end position="288"/>
    </location>
</feature>
<proteinExistence type="predicted"/>
<reference evidence="2 3" key="1">
    <citation type="submission" date="2019-08" db="EMBL/GenBank/DDBJ databases">
        <title>Bradymonadales sp. TMQ4.</title>
        <authorList>
            <person name="Liang Q."/>
        </authorList>
    </citation>
    <scope>NUCLEOTIDE SEQUENCE [LARGE SCALE GENOMIC DNA]</scope>
    <source>
        <strain evidence="2 3">TMQ4</strain>
    </source>
</reference>
<dbReference type="Proteomes" id="UP000321412">
    <property type="component" value="Unassembled WGS sequence"/>
</dbReference>
<feature type="transmembrane region" description="Helical" evidence="1">
    <location>
        <begin position="74"/>
        <end position="94"/>
    </location>
</feature>
<dbReference type="EMBL" id="VOSM01000004">
    <property type="protein sequence ID" value="TXD36990.1"/>
    <property type="molecule type" value="Genomic_DNA"/>
</dbReference>
<dbReference type="OrthoDB" id="7068184at2"/>
<keyword evidence="1" id="KW-0472">Membrane</keyword>
<evidence type="ECO:0000313" key="2">
    <source>
        <dbReference type="EMBL" id="TXD36990.1"/>
    </source>
</evidence>
<dbReference type="RefSeq" id="WP_146981117.1">
    <property type="nucleotide sequence ID" value="NZ_VOSM01000004.1"/>
</dbReference>
<keyword evidence="1" id="KW-1133">Transmembrane helix</keyword>
<sequence length="355" mass="40128">MSDDFWNKRASILQYHGELHRKKRQGQSIKRSTARTNDELYREAVEHTGHLSFSSLLRQYNIETKFANLTSNDILAATGIGVLGALTAVWTSALGRKVEPKLWANYDRNHPSDYFTGKDHRYPFGHDVLNINQKLPPGFIWRGRDVGGKSLIQMVNHAYPVSSGNPAAQALSSTTHLLVHWLRDFITPAGLPLPGSSRFTKWTKNVLNTCGYSSNNALMDTLGREFGTLHASDFTSIGLIKILNKGYITQQASIYSPDRFQIFDRQIKVISYGSCIIAQMAILMPIIIKDPQVRRKVDGAKLNLIMLGLFGKSVVDLMMLSEKEHQQILRNYEKSINTLLNSERSFEEWIKSLDS</sequence>
<keyword evidence="3" id="KW-1185">Reference proteome</keyword>
<organism evidence="2 3">
    <name type="scientific">Lujinxingia vulgaris</name>
    <dbReference type="NCBI Taxonomy" id="2600176"/>
    <lineage>
        <taxon>Bacteria</taxon>
        <taxon>Deltaproteobacteria</taxon>
        <taxon>Bradymonadales</taxon>
        <taxon>Lujinxingiaceae</taxon>
        <taxon>Lujinxingia</taxon>
    </lineage>
</organism>
<name>A0A5C6X5B2_9DELT</name>
<accession>A0A5C6X5B2</accession>
<protein>
    <submittedName>
        <fullName evidence="2">Uncharacterized protein</fullName>
    </submittedName>
</protein>
<comment type="caution">
    <text evidence="2">The sequence shown here is derived from an EMBL/GenBank/DDBJ whole genome shotgun (WGS) entry which is preliminary data.</text>
</comment>